<evidence type="ECO:0000313" key="14">
    <source>
        <dbReference type="Proteomes" id="UP000015105"/>
    </source>
</evidence>
<evidence type="ECO:0000256" key="3">
    <source>
        <dbReference type="ARBA" id="ARBA00022514"/>
    </source>
</evidence>
<keyword evidence="3" id="KW-0202">Cytokine</keyword>
<dbReference type="GO" id="GO:0005125">
    <property type="term" value="F:cytokine activity"/>
    <property type="evidence" value="ECO:0007669"/>
    <property type="project" value="UniProtKB-KW"/>
</dbReference>
<dbReference type="EC" id="5.3.3.12" evidence="8"/>
<dbReference type="PANTHER" id="PTHR11954:SF6">
    <property type="entry name" value="MACROPHAGE MIGRATION INHIBITORY FACTOR"/>
    <property type="match status" value="1"/>
</dbReference>
<dbReference type="AlphaFoldDB" id="A0A453SPQ4"/>
<dbReference type="SUPFAM" id="SSF55331">
    <property type="entry name" value="Tautomerase/MIF"/>
    <property type="match status" value="1"/>
</dbReference>
<comment type="catalytic activity">
    <reaction evidence="7">
        <text>L-dopachrome = 5,6-dihydroxyindole-2-carboxylate</text>
        <dbReference type="Rhea" id="RHEA:13041"/>
        <dbReference type="ChEBI" id="CHEBI:16875"/>
        <dbReference type="ChEBI" id="CHEBI:57509"/>
        <dbReference type="EC" id="5.3.3.12"/>
    </reaction>
</comment>
<evidence type="ECO:0000256" key="11">
    <source>
        <dbReference type="ARBA" id="ARBA00041912"/>
    </source>
</evidence>
<keyword evidence="14" id="KW-1185">Reference proteome</keyword>
<evidence type="ECO:0000256" key="1">
    <source>
        <dbReference type="ARBA" id="ARBA00004613"/>
    </source>
</evidence>
<comment type="subcellular location">
    <subcellularLocation>
        <location evidence="1">Secreted</location>
    </subcellularLocation>
</comment>
<name>A0A453SPQ4_AEGTS</name>
<sequence>MPPGSDCVADPLTLVAQYVTVSIDGSVPTSFAGSEEPAAYGEIMSIGGLGSGVNGKLSAALADILEAKLSVSASRFYVKFDDVQVRTHIDPPPHPTPELCSRRHTIFLSIGSKIRTVVDNKKCTVFFWFCDVRRFGAAGVQCGLQRNHFLRQFHQKKDVGDSSEPVTDHAPLCIIGFSSVNISHISEVLAL</sequence>
<dbReference type="GO" id="GO:0004167">
    <property type="term" value="F:dopachrome isomerase activity"/>
    <property type="evidence" value="ECO:0007669"/>
    <property type="project" value="UniProtKB-EC"/>
</dbReference>
<evidence type="ECO:0000256" key="2">
    <source>
        <dbReference type="ARBA" id="ARBA00005851"/>
    </source>
</evidence>
<evidence type="ECO:0000256" key="5">
    <source>
        <dbReference type="ARBA" id="ARBA00023235"/>
    </source>
</evidence>
<dbReference type="STRING" id="200361.A0A453SPQ4"/>
<evidence type="ECO:0000256" key="10">
    <source>
        <dbReference type="ARBA" id="ARBA00041631"/>
    </source>
</evidence>
<reference evidence="14" key="1">
    <citation type="journal article" date="2014" name="Science">
        <title>Ancient hybridizations among the ancestral genomes of bread wheat.</title>
        <authorList>
            <consortium name="International Wheat Genome Sequencing Consortium,"/>
            <person name="Marcussen T."/>
            <person name="Sandve S.R."/>
            <person name="Heier L."/>
            <person name="Spannagl M."/>
            <person name="Pfeifer M."/>
            <person name="Jakobsen K.S."/>
            <person name="Wulff B.B."/>
            <person name="Steuernagel B."/>
            <person name="Mayer K.F."/>
            <person name="Olsen O.A."/>
        </authorList>
    </citation>
    <scope>NUCLEOTIDE SEQUENCE [LARGE SCALE GENOMIC DNA]</scope>
    <source>
        <strain evidence="14">cv. AL8/78</strain>
    </source>
</reference>
<dbReference type="EC" id="5.3.2.1" evidence="9"/>
<dbReference type="InterPro" id="IPR001398">
    <property type="entry name" value="Macrophage_inhib_fac"/>
</dbReference>
<keyword evidence="5" id="KW-0413">Isomerase</keyword>
<comment type="similarity">
    <text evidence="2">Belongs to the MIF family.</text>
</comment>
<proteinExistence type="inferred from homology"/>
<dbReference type="Gramene" id="AET7Gv21020700.4">
    <property type="protein sequence ID" value="AET7Gv21020700.4"/>
    <property type="gene ID" value="AET7Gv21020700"/>
</dbReference>
<evidence type="ECO:0000256" key="4">
    <source>
        <dbReference type="ARBA" id="ARBA00022525"/>
    </source>
</evidence>
<evidence type="ECO:0000313" key="13">
    <source>
        <dbReference type="EnsemblPlants" id="AET7Gv21020700.4"/>
    </source>
</evidence>
<dbReference type="EnsemblPlants" id="AET7Gv21020700.4">
    <property type="protein sequence ID" value="AET7Gv21020700.4"/>
    <property type="gene ID" value="AET7Gv21020700"/>
</dbReference>
<reference evidence="13" key="4">
    <citation type="submission" date="2019-03" db="UniProtKB">
        <authorList>
            <consortium name="EnsemblPlants"/>
        </authorList>
    </citation>
    <scope>IDENTIFICATION</scope>
</reference>
<protein>
    <recommendedName>
        <fullName evidence="12">L-dopachrome isomerase</fullName>
        <ecNumber evidence="9">5.3.2.1</ecNumber>
        <ecNumber evidence="8">5.3.3.12</ecNumber>
    </recommendedName>
    <alternativeName>
        <fullName evidence="10">L-dopachrome tautomerase</fullName>
    </alternativeName>
    <alternativeName>
        <fullName evidence="11">Phenylpyruvate tautomerase</fullName>
    </alternativeName>
</protein>
<evidence type="ECO:0000256" key="8">
    <source>
        <dbReference type="ARBA" id="ARBA00038932"/>
    </source>
</evidence>
<accession>A0A453SPQ4</accession>
<dbReference type="Pfam" id="PF01187">
    <property type="entry name" value="MIF"/>
    <property type="match status" value="1"/>
</dbReference>
<dbReference type="InterPro" id="IPR014347">
    <property type="entry name" value="Tautomerase/MIF_sf"/>
</dbReference>
<evidence type="ECO:0000256" key="7">
    <source>
        <dbReference type="ARBA" id="ARBA00036823"/>
    </source>
</evidence>
<comment type="catalytic activity">
    <reaction evidence="6">
        <text>3-phenylpyruvate = enol-phenylpyruvate</text>
        <dbReference type="Rhea" id="RHEA:17097"/>
        <dbReference type="ChEBI" id="CHEBI:16815"/>
        <dbReference type="ChEBI" id="CHEBI:18005"/>
        <dbReference type="EC" id="5.3.2.1"/>
    </reaction>
</comment>
<evidence type="ECO:0000256" key="6">
    <source>
        <dbReference type="ARBA" id="ARBA00036735"/>
    </source>
</evidence>
<evidence type="ECO:0000256" key="12">
    <source>
        <dbReference type="ARBA" id="ARBA00042730"/>
    </source>
</evidence>
<dbReference type="PANTHER" id="PTHR11954">
    <property type="entry name" value="D-DOPACHROME DECARBOXYLASE"/>
    <property type="match status" value="1"/>
</dbReference>
<organism evidence="13 14">
    <name type="scientific">Aegilops tauschii subsp. strangulata</name>
    <name type="common">Goatgrass</name>
    <dbReference type="NCBI Taxonomy" id="200361"/>
    <lineage>
        <taxon>Eukaryota</taxon>
        <taxon>Viridiplantae</taxon>
        <taxon>Streptophyta</taxon>
        <taxon>Embryophyta</taxon>
        <taxon>Tracheophyta</taxon>
        <taxon>Spermatophyta</taxon>
        <taxon>Magnoliopsida</taxon>
        <taxon>Liliopsida</taxon>
        <taxon>Poales</taxon>
        <taxon>Poaceae</taxon>
        <taxon>BOP clade</taxon>
        <taxon>Pooideae</taxon>
        <taxon>Triticodae</taxon>
        <taxon>Triticeae</taxon>
        <taxon>Triticinae</taxon>
        <taxon>Aegilops</taxon>
    </lineage>
</organism>
<reference evidence="13" key="5">
    <citation type="journal article" date="2021" name="G3 (Bethesda)">
        <title>Aegilops tauschii genome assembly Aet v5.0 features greater sequence contiguity and improved annotation.</title>
        <authorList>
            <person name="Wang L."/>
            <person name="Zhu T."/>
            <person name="Rodriguez J.C."/>
            <person name="Deal K.R."/>
            <person name="Dubcovsky J."/>
            <person name="McGuire P.E."/>
            <person name="Lux T."/>
            <person name="Spannagl M."/>
            <person name="Mayer K.F.X."/>
            <person name="Baldrich P."/>
            <person name="Meyers B.C."/>
            <person name="Huo N."/>
            <person name="Gu Y.Q."/>
            <person name="Zhou H."/>
            <person name="Devos K.M."/>
            <person name="Bennetzen J.L."/>
            <person name="Unver T."/>
            <person name="Budak H."/>
            <person name="Gulick P.J."/>
            <person name="Galiba G."/>
            <person name="Kalapos B."/>
            <person name="Nelson D.R."/>
            <person name="Li P."/>
            <person name="You F.M."/>
            <person name="Luo M.C."/>
            <person name="Dvorak J."/>
        </authorList>
    </citation>
    <scope>NUCLEOTIDE SEQUENCE [LARGE SCALE GENOMIC DNA]</scope>
    <source>
        <strain evidence="13">cv. AL8/78</strain>
    </source>
</reference>
<dbReference type="GO" id="GO:0005615">
    <property type="term" value="C:extracellular space"/>
    <property type="evidence" value="ECO:0007669"/>
    <property type="project" value="UniProtKB-KW"/>
</dbReference>
<dbReference type="GO" id="GO:0050178">
    <property type="term" value="F:phenylpyruvate tautomerase activity"/>
    <property type="evidence" value="ECO:0007669"/>
    <property type="project" value="UniProtKB-EC"/>
</dbReference>
<reference evidence="13" key="3">
    <citation type="journal article" date="2017" name="Nature">
        <title>Genome sequence of the progenitor of the wheat D genome Aegilops tauschii.</title>
        <authorList>
            <person name="Luo M.C."/>
            <person name="Gu Y.Q."/>
            <person name="Puiu D."/>
            <person name="Wang H."/>
            <person name="Twardziok S.O."/>
            <person name="Deal K.R."/>
            <person name="Huo N."/>
            <person name="Zhu T."/>
            <person name="Wang L."/>
            <person name="Wang Y."/>
            <person name="McGuire P.E."/>
            <person name="Liu S."/>
            <person name="Long H."/>
            <person name="Ramasamy R.K."/>
            <person name="Rodriguez J.C."/>
            <person name="Van S.L."/>
            <person name="Yuan L."/>
            <person name="Wang Z."/>
            <person name="Xia Z."/>
            <person name="Xiao L."/>
            <person name="Anderson O.D."/>
            <person name="Ouyang S."/>
            <person name="Liang Y."/>
            <person name="Zimin A.V."/>
            <person name="Pertea G."/>
            <person name="Qi P."/>
            <person name="Bennetzen J.L."/>
            <person name="Dai X."/>
            <person name="Dawson M.W."/>
            <person name="Muller H.G."/>
            <person name="Kugler K."/>
            <person name="Rivarola-Duarte L."/>
            <person name="Spannagl M."/>
            <person name="Mayer K.F.X."/>
            <person name="Lu F.H."/>
            <person name="Bevan M.W."/>
            <person name="Leroy P."/>
            <person name="Li P."/>
            <person name="You F.M."/>
            <person name="Sun Q."/>
            <person name="Liu Z."/>
            <person name="Lyons E."/>
            <person name="Wicker T."/>
            <person name="Salzberg S.L."/>
            <person name="Devos K.M."/>
            <person name="Dvorak J."/>
        </authorList>
    </citation>
    <scope>NUCLEOTIDE SEQUENCE [LARGE SCALE GENOMIC DNA]</scope>
    <source>
        <strain evidence="13">cv. AL8/78</strain>
    </source>
</reference>
<evidence type="ECO:0000256" key="9">
    <source>
        <dbReference type="ARBA" id="ARBA00039086"/>
    </source>
</evidence>
<reference evidence="14" key="2">
    <citation type="journal article" date="2017" name="Nat. Plants">
        <title>The Aegilops tauschii genome reveals multiple impacts of transposons.</title>
        <authorList>
            <person name="Zhao G."/>
            <person name="Zou C."/>
            <person name="Li K."/>
            <person name="Wang K."/>
            <person name="Li T."/>
            <person name="Gao L."/>
            <person name="Zhang X."/>
            <person name="Wang H."/>
            <person name="Yang Z."/>
            <person name="Liu X."/>
            <person name="Jiang W."/>
            <person name="Mao L."/>
            <person name="Kong X."/>
            <person name="Jiao Y."/>
            <person name="Jia J."/>
        </authorList>
    </citation>
    <scope>NUCLEOTIDE SEQUENCE [LARGE SCALE GENOMIC DNA]</scope>
    <source>
        <strain evidence="14">cv. AL8/78</strain>
    </source>
</reference>
<dbReference type="Gene3D" id="3.30.429.10">
    <property type="entry name" value="Macrophage Migration Inhibitory Factor"/>
    <property type="match status" value="1"/>
</dbReference>
<dbReference type="Proteomes" id="UP000015105">
    <property type="component" value="Chromosome 7D"/>
</dbReference>
<keyword evidence="4" id="KW-0964">Secreted</keyword>